<sequence>QRKGRSPTENHPIQQLQSILAPEGLPAIKPTFLLCPCKKPTAIKPRVVGNFHDSFRICDIALICPYGV</sequence>
<dbReference type="AlphaFoldDB" id="A0A0B7KF66"/>
<feature type="non-terminal residue" evidence="1">
    <location>
        <position position="1"/>
    </location>
</feature>
<name>A0A0B7KF66_BIOOC</name>
<feature type="non-terminal residue" evidence="1">
    <location>
        <position position="68"/>
    </location>
</feature>
<organism evidence="1">
    <name type="scientific">Bionectria ochroleuca</name>
    <name type="common">Gliocladium roseum</name>
    <dbReference type="NCBI Taxonomy" id="29856"/>
    <lineage>
        <taxon>Eukaryota</taxon>
        <taxon>Fungi</taxon>
        <taxon>Dikarya</taxon>
        <taxon>Ascomycota</taxon>
        <taxon>Pezizomycotina</taxon>
        <taxon>Sordariomycetes</taxon>
        <taxon>Hypocreomycetidae</taxon>
        <taxon>Hypocreales</taxon>
        <taxon>Bionectriaceae</taxon>
        <taxon>Clonostachys</taxon>
    </lineage>
</organism>
<reference evidence="1" key="1">
    <citation type="submission" date="2015-01" db="EMBL/GenBank/DDBJ databases">
        <authorList>
            <person name="Durling Mikael"/>
        </authorList>
    </citation>
    <scope>NUCLEOTIDE SEQUENCE</scope>
</reference>
<accession>A0A0B7KF66</accession>
<dbReference type="EMBL" id="CDPU01000063">
    <property type="protein sequence ID" value="CEO56228.1"/>
    <property type="molecule type" value="Genomic_DNA"/>
</dbReference>
<evidence type="ECO:0000313" key="1">
    <source>
        <dbReference type="EMBL" id="CEO56228.1"/>
    </source>
</evidence>
<gene>
    <name evidence="1" type="ORF">BN869_000012286_1</name>
</gene>
<proteinExistence type="predicted"/>
<protein>
    <submittedName>
        <fullName evidence="1">Uncharacterized protein</fullName>
    </submittedName>
</protein>